<dbReference type="Gene3D" id="3.40.50.150">
    <property type="entry name" value="Vaccinia Virus protein VP39"/>
    <property type="match status" value="1"/>
</dbReference>
<feature type="binding site" evidence="7">
    <location>
        <position position="142"/>
    </location>
    <ligand>
        <name>S-adenosyl-L-methionine</name>
        <dbReference type="ChEBI" id="CHEBI:59789"/>
    </ligand>
</feature>
<dbReference type="UniPathway" id="UPA00989"/>
<comment type="similarity">
    <text evidence="7">Belongs to the class I-like SAM-binding methyltransferase superfamily. TrmB family.</text>
</comment>
<evidence type="ECO:0000313" key="9">
    <source>
        <dbReference type="EMBL" id="SJN37493.1"/>
    </source>
</evidence>
<comment type="caution">
    <text evidence="7">Lacks conserved residue(s) required for the propagation of feature annotation.</text>
</comment>
<feature type="region of interest" description="Disordered" evidence="8">
    <location>
        <begin position="1"/>
        <end position="26"/>
    </location>
</feature>
<comment type="pathway">
    <text evidence="7">tRNA modification; N(7)-methylguanine-tRNA biosynthesis.</text>
</comment>
<dbReference type="NCBIfam" id="TIGR00091">
    <property type="entry name" value="tRNA (guanosine(46)-N7)-methyltransferase TrmB"/>
    <property type="match status" value="1"/>
</dbReference>
<feature type="binding site" evidence="7">
    <location>
        <position position="169"/>
    </location>
    <ligand>
        <name>substrate</name>
    </ligand>
</feature>
<feature type="binding site" evidence="7">
    <location>
        <position position="90"/>
    </location>
    <ligand>
        <name>S-adenosyl-L-methionine</name>
        <dbReference type="ChEBI" id="CHEBI:59789"/>
    </ligand>
</feature>
<organism evidence="9 10">
    <name type="scientific">Micrococcus lylae</name>
    <dbReference type="NCBI Taxonomy" id="1273"/>
    <lineage>
        <taxon>Bacteria</taxon>
        <taxon>Bacillati</taxon>
        <taxon>Actinomycetota</taxon>
        <taxon>Actinomycetes</taxon>
        <taxon>Micrococcales</taxon>
        <taxon>Micrococcaceae</taxon>
        <taxon>Micrococcus</taxon>
    </lineage>
</organism>
<accession>A0A1R4K0E1</accession>
<dbReference type="Proteomes" id="UP000196230">
    <property type="component" value="Unassembled WGS sequence"/>
</dbReference>
<comment type="catalytic activity">
    <reaction evidence="1 7">
        <text>guanosine(46) in tRNA + S-adenosyl-L-methionine = N(7)-methylguanosine(46) in tRNA + S-adenosyl-L-homocysteine</text>
        <dbReference type="Rhea" id="RHEA:42708"/>
        <dbReference type="Rhea" id="RHEA-COMP:10188"/>
        <dbReference type="Rhea" id="RHEA-COMP:10189"/>
        <dbReference type="ChEBI" id="CHEBI:57856"/>
        <dbReference type="ChEBI" id="CHEBI:59789"/>
        <dbReference type="ChEBI" id="CHEBI:74269"/>
        <dbReference type="ChEBI" id="CHEBI:74480"/>
        <dbReference type="EC" id="2.1.1.33"/>
    </reaction>
</comment>
<keyword evidence="3 7" id="KW-0489">Methyltransferase</keyword>
<feature type="binding site" evidence="7">
    <location>
        <position position="201"/>
    </location>
    <ligand>
        <name>substrate</name>
    </ligand>
</feature>
<sequence>MTEQNPVPAEDRAHVHDHNRDKDPELFRREPVSFVRRGSRLNRSRQAVWERMADEVLVEVPRFRAVTSVARDAQVDWDAQFGRSAPLLVDIGSGQGESTAQGAKDRPDWNVLAVEVYIPGLAGLMGLVEREGLTNVRAVEANAPELLDHTMEPGSVDEVWIFFPDPWHKARHHKRRLVSTALAERLARVLRPGGVLRLATDWSGYAVHMRAVMDAAADFENPHAGERAGEDSPLTRVRREGRELEVGAQPLPAGWDDAEAGQRPARAGLGEAVVASEAQDPVDHVGGWAPRFEGRPLTQFENKALKAGRLVFDLTYVRR</sequence>
<keyword evidence="4 7" id="KW-0808">Transferase</keyword>
<evidence type="ECO:0000256" key="8">
    <source>
        <dbReference type="SAM" id="MobiDB-lite"/>
    </source>
</evidence>
<gene>
    <name evidence="7" type="primary">trmB</name>
    <name evidence="9" type="ORF">FM125_11630</name>
</gene>
<keyword evidence="5 7" id="KW-0949">S-adenosyl-L-methionine</keyword>
<dbReference type="PANTHER" id="PTHR23417:SF14">
    <property type="entry name" value="PENTACOTRIPEPTIDE-REPEAT REGION OF PRORP DOMAIN-CONTAINING PROTEIN"/>
    <property type="match status" value="1"/>
</dbReference>
<name>A0A1R4K0E1_9MICC</name>
<proteinExistence type="inferred from homology"/>
<feature type="binding site" evidence="7">
    <location>
        <position position="115"/>
    </location>
    <ligand>
        <name>S-adenosyl-L-methionine</name>
        <dbReference type="ChEBI" id="CHEBI:59789"/>
    </ligand>
</feature>
<dbReference type="PROSITE" id="PS51625">
    <property type="entry name" value="SAM_MT_TRMB"/>
    <property type="match status" value="1"/>
</dbReference>
<feature type="binding site" evidence="7">
    <location>
        <position position="165"/>
    </location>
    <ligand>
        <name>S-adenosyl-L-methionine</name>
        <dbReference type="ChEBI" id="CHEBI:59789"/>
    </ligand>
</feature>
<dbReference type="AlphaFoldDB" id="A0A1R4K0E1"/>
<dbReference type="HAMAP" id="MF_01057">
    <property type="entry name" value="tRNA_methyltr_TrmB"/>
    <property type="match status" value="1"/>
</dbReference>
<comment type="function">
    <text evidence="2 7">Catalyzes the formation of N(7)-methylguanine at position 46 (m7G46) in tRNA.</text>
</comment>
<dbReference type="GO" id="GO:0043527">
    <property type="term" value="C:tRNA methyltransferase complex"/>
    <property type="evidence" value="ECO:0007669"/>
    <property type="project" value="TreeGrafter"/>
</dbReference>
<feature type="compositionally biased region" description="Basic and acidic residues" evidence="8">
    <location>
        <begin position="9"/>
        <end position="26"/>
    </location>
</feature>
<dbReference type="PANTHER" id="PTHR23417">
    <property type="entry name" value="3-DEOXY-D-MANNO-OCTULOSONIC-ACID TRANSFERASE/TRNA GUANINE-N 7 - -METHYLTRANSFERASE"/>
    <property type="match status" value="1"/>
</dbReference>
<evidence type="ECO:0000256" key="3">
    <source>
        <dbReference type="ARBA" id="ARBA00022603"/>
    </source>
</evidence>
<evidence type="ECO:0000256" key="2">
    <source>
        <dbReference type="ARBA" id="ARBA00003015"/>
    </source>
</evidence>
<evidence type="ECO:0000256" key="1">
    <source>
        <dbReference type="ARBA" id="ARBA00000142"/>
    </source>
</evidence>
<dbReference type="GO" id="GO:0008176">
    <property type="term" value="F:tRNA (guanine(46)-N7)-methyltransferase activity"/>
    <property type="evidence" value="ECO:0007669"/>
    <property type="project" value="UniProtKB-UniRule"/>
</dbReference>
<dbReference type="InterPro" id="IPR003358">
    <property type="entry name" value="tRNA_(Gua-N-7)_MeTrfase_Trmb"/>
</dbReference>
<dbReference type="InterPro" id="IPR029063">
    <property type="entry name" value="SAM-dependent_MTases_sf"/>
</dbReference>
<evidence type="ECO:0000256" key="5">
    <source>
        <dbReference type="ARBA" id="ARBA00022691"/>
    </source>
</evidence>
<evidence type="ECO:0000256" key="6">
    <source>
        <dbReference type="ARBA" id="ARBA00022694"/>
    </source>
</evidence>
<evidence type="ECO:0000313" key="10">
    <source>
        <dbReference type="Proteomes" id="UP000196230"/>
    </source>
</evidence>
<dbReference type="RefSeq" id="WP_067189629.1">
    <property type="nucleotide sequence ID" value="NZ_CP126965.1"/>
</dbReference>
<reference evidence="9 10" key="1">
    <citation type="submission" date="2017-02" db="EMBL/GenBank/DDBJ databases">
        <authorList>
            <person name="Peterson S.W."/>
        </authorList>
    </citation>
    <scope>NUCLEOTIDE SEQUENCE [LARGE SCALE GENOMIC DNA]</scope>
    <source>
        <strain evidence="9 10">2B3F</strain>
    </source>
</reference>
<evidence type="ECO:0000256" key="7">
    <source>
        <dbReference type="HAMAP-Rule" id="MF_01057"/>
    </source>
</evidence>
<feature type="binding site" evidence="7">
    <location>
        <begin position="298"/>
        <end position="301"/>
    </location>
    <ligand>
        <name>substrate</name>
    </ligand>
</feature>
<dbReference type="Pfam" id="PF02390">
    <property type="entry name" value="Methyltransf_4"/>
    <property type="match status" value="1"/>
</dbReference>
<dbReference type="CDD" id="cd02440">
    <property type="entry name" value="AdoMet_MTases"/>
    <property type="match status" value="1"/>
</dbReference>
<evidence type="ECO:0000256" key="4">
    <source>
        <dbReference type="ARBA" id="ARBA00022679"/>
    </source>
</evidence>
<dbReference type="EC" id="2.1.1.33" evidence="7"/>
<dbReference type="SUPFAM" id="SSF53335">
    <property type="entry name" value="S-adenosyl-L-methionine-dependent methyltransferases"/>
    <property type="match status" value="1"/>
</dbReference>
<dbReference type="InterPro" id="IPR055361">
    <property type="entry name" value="tRNA_methyltr_TrmB_bact"/>
</dbReference>
<protein>
    <recommendedName>
        <fullName evidence="7">tRNA (guanine-N(7)-)-methyltransferase</fullName>
        <ecNumber evidence="7">2.1.1.33</ecNumber>
    </recommendedName>
    <alternativeName>
        <fullName evidence="7">tRNA (guanine(46)-N(7))-methyltransferase</fullName>
    </alternativeName>
    <alternativeName>
        <fullName evidence="7">tRNA(m7G46)-methyltransferase</fullName>
    </alternativeName>
</protein>
<dbReference type="EMBL" id="FUKP01000073">
    <property type="protein sequence ID" value="SJN37493.1"/>
    <property type="molecule type" value="Genomic_DNA"/>
</dbReference>
<keyword evidence="6 7" id="KW-0819">tRNA processing</keyword>